<dbReference type="Proteomes" id="UP000667802">
    <property type="component" value="Unassembled WGS sequence"/>
</dbReference>
<keyword evidence="8" id="KW-0547">Nucleotide-binding</keyword>
<evidence type="ECO:0000256" key="8">
    <source>
        <dbReference type="ARBA" id="ARBA00022741"/>
    </source>
</evidence>
<protein>
    <recommendedName>
        <fullName evidence="3">histidine kinase</fullName>
        <ecNumber evidence="3">2.7.13.3</ecNumber>
    </recommendedName>
</protein>
<evidence type="ECO:0000259" key="14">
    <source>
        <dbReference type="PROSITE" id="PS50046"/>
    </source>
</evidence>
<evidence type="ECO:0000259" key="15">
    <source>
        <dbReference type="PROSITE" id="PS50109"/>
    </source>
</evidence>
<comment type="caution">
    <text evidence="16">The sequence shown here is derived from an EMBL/GenBank/DDBJ whole genome shotgun (WGS) entry which is preliminary data.</text>
</comment>
<keyword evidence="11" id="KW-0157">Chromophore</keyword>
<organism evidence="16 17">
    <name type="scientific">Aetokthonos hydrillicola Thurmond2011</name>
    <dbReference type="NCBI Taxonomy" id="2712845"/>
    <lineage>
        <taxon>Bacteria</taxon>
        <taxon>Bacillati</taxon>
        <taxon>Cyanobacteriota</taxon>
        <taxon>Cyanophyceae</taxon>
        <taxon>Nostocales</taxon>
        <taxon>Hapalosiphonaceae</taxon>
        <taxon>Aetokthonos</taxon>
    </lineage>
</organism>
<dbReference type="Gene3D" id="1.10.287.130">
    <property type="match status" value="1"/>
</dbReference>
<comment type="similarity">
    <text evidence="2">In the N-terminal section; belongs to the phytochrome family.</text>
</comment>
<dbReference type="Pfam" id="PF02518">
    <property type="entry name" value="HATPase_c"/>
    <property type="match status" value="1"/>
</dbReference>
<dbReference type="AlphaFoldDB" id="A0AAP5IAN9"/>
<evidence type="ECO:0000256" key="10">
    <source>
        <dbReference type="ARBA" id="ARBA00022840"/>
    </source>
</evidence>
<evidence type="ECO:0000313" key="16">
    <source>
        <dbReference type="EMBL" id="MDR9896637.1"/>
    </source>
</evidence>
<keyword evidence="4" id="KW-0600">Photoreceptor protein</keyword>
<dbReference type="PROSITE" id="PS50046">
    <property type="entry name" value="PHYTOCHROME_2"/>
    <property type="match status" value="1"/>
</dbReference>
<dbReference type="EC" id="2.7.13.3" evidence="3"/>
<keyword evidence="17" id="KW-1185">Reference proteome</keyword>
<feature type="domain" description="Histidine kinase" evidence="15">
    <location>
        <begin position="565"/>
        <end position="824"/>
    </location>
</feature>
<accession>A0AAP5IAN9</accession>
<dbReference type="Pfam" id="PF01590">
    <property type="entry name" value="GAF"/>
    <property type="match status" value="1"/>
</dbReference>
<dbReference type="PRINTS" id="PR01033">
    <property type="entry name" value="PHYTOCHROME"/>
</dbReference>
<dbReference type="GO" id="GO:0009881">
    <property type="term" value="F:photoreceptor activity"/>
    <property type="evidence" value="ECO:0007669"/>
    <property type="project" value="UniProtKB-KW"/>
</dbReference>
<dbReference type="Pfam" id="PF00360">
    <property type="entry name" value="PHY"/>
    <property type="match status" value="1"/>
</dbReference>
<dbReference type="InterPro" id="IPR036097">
    <property type="entry name" value="HisK_dim/P_sf"/>
</dbReference>
<dbReference type="InterPro" id="IPR016132">
    <property type="entry name" value="Phyto_chromo_attachment"/>
</dbReference>
<evidence type="ECO:0000313" key="17">
    <source>
        <dbReference type="Proteomes" id="UP000667802"/>
    </source>
</evidence>
<keyword evidence="7" id="KW-0808">Transferase</keyword>
<evidence type="ECO:0000256" key="3">
    <source>
        <dbReference type="ARBA" id="ARBA00012438"/>
    </source>
</evidence>
<keyword evidence="12" id="KW-0902">Two-component regulatory system</keyword>
<dbReference type="EMBL" id="JAALHA020000009">
    <property type="protein sequence ID" value="MDR9896637.1"/>
    <property type="molecule type" value="Genomic_DNA"/>
</dbReference>
<keyword evidence="10 16" id="KW-0067">ATP-binding</keyword>
<proteinExistence type="inferred from homology"/>
<keyword evidence="6" id="KW-0716">Sensory transduction</keyword>
<dbReference type="SUPFAM" id="SSF55785">
    <property type="entry name" value="PYP-like sensor domain (PAS domain)"/>
    <property type="match status" value="1"/>
</dbReference>
<dbReference type="PANTHER" id="PTHR43065:SF10">
    <property type="entry name" value="PEROXIDE STRESS-ACTIVATED HISTIDINE KINASE MAK3"/>
    <property type="match status" value="1"/>
</dbReference>
<dbReference type="InterPro" id="IPR043150">
    <property type="entry name" value="Phytochrome_PHY_sf"/>
</dbReference>
<dbReference type="Gene3D" id="3.30.450.270">
    <property type="match status" value="1"/>
</dbReference>
<dbReference type="GO" id="GO:0009584">
    <property type="term" value="P:detection of visible light"/>
    <property type="evidence" value="ECO:0007669"/>
    <property type="project" value="InterPro"/>
</dbReference>
<dbReference type="InterPro" id="IPR013515">
    <property type="entry name" value="Phytochrome_cen-reg"/>
</dbReference>
<keyword evidence="5" id="KW-0597">Phosphoprotein</keyword>
<dbReference type="RefSeq" id="WP_208341658.1">
    <property type="nucleotide sequence ID" value="NZ_CAWQFN010000004.1"/>
</dbReference>
<dbReference type="InterPro" id="IPR003661">
    <property type="entry name" value="HisK_dim/P_dom"/>
</dbReference>
<dbReference type="InterPro" id="IPR013654">
    <property type="entry name" value="PAS_2"/>
</dbReference>
<dbReference type="InterPro" id="IPR001294">
    <property type="entry name" value="Phytochrome"/>
</dbReference>
<evidence type="ECO:0000256" key="7">
    <source>
        <dbReference type="ARBA" id="ARBA00022679"/>
    </source>
</evidence>
<dbReference type="GO" id="GO:0006355">
    <property type="term" value="P:regulation of DNA-templated transcription"/>
    <property type="evidence" value="ECO:0007669"/>
    <property type="project" value="InterPro"/>
</dbReference>
<dbReference type="PROSITE" id="PS50109">
    <property type="entry name" value="HIS_KIN"/>
    <property type="match status" value="1"/>
</dbReference>
<dbReference type="Gene3D" id="3.30.450.20">
    <property type="entry name" value="PAS domain"/>
    <property type="match status" value="1"/>
</dbReference>
<comment type="catalytic activity">
    <reaction evidence="1">
        <text>ATP + protein L-histidine = ADP + protein N-phospho-L-histidine.</text>
        <dbReference type="EC" id="2.7.13.3"/>
    </reaction>
</comment>
<evidence type="ECO:0000256" key="1">
    <source>
        <dbReference type="ARBA" id="ARBA00000085"/>
    </source>
</evidence>
<keyword evidence="13" id="KW-0675">Receptor</keyword>
<evidence type="ECO:0000256" key="12">
    <source>
        <dbReference type="ARBA" id="ARBA00023012"/>
    </source>
</evidence>
<dbReference type="InterPro" id="IPR029016">
    <property type="entry name" value="GAF-like_dom_sf"/>
</dbReference>
<dbReference type="InterPro" id="IPR035965">
    <property type="entry name" value="PAS-like_dom_sf"/>
</dbReference>
<dbReference type="InterPro" id="IPR003018">
    <property type="entry name" value="GAF"/>
</dbReference>
<evidence type="ECO:0000256" key="13">
    <source>
        <dbReference type="ARBA" id="ARBA00023170"/>
    </source>
</evidence>
<dbReference type="InterPro" id="IPR036890">
    <property type="entry name" value="HATPase_C_sf"/>
</dbReference>
<dbReference type="InterPro" id="IPR003594">
    <property type="entry name" value="HATPase_dom"/>
</dbReference>
<gene>
    <name evidence="16" type="ORF">G7B40_019010</name>
</gene>
<sequence>MSDYEIITQDVDFNDCDNEPIHIPGSIQPHGLLFVLKEPELTILQVSNNTFRFFGLSADKLIDHSLDIIFDKYYVELIKMFINQKDFLARNPIKLSISLSNRNLLFDGILHRRNGILILELELSRFSENIYYLNSFDLVRAAVSKMQNALTLDDLCQTMVKEVRSLNGFDRVMVYRFDHEGHGTVIAEDKLQNMSSFLGLCYPTSDVPKQARKLYCLNWLRLIADVNYRPVEIIPSVNPITNSPVDLSLSVLRSVSPFHVEYLQNMGVKASMSISLIKDDKLWGLIACHHHSPKFISYEVRQACEFLGQVMSLELTSKEDSEDYEYKFDLKNIQVKILEYMSKAKNFIEGLVNYKPNLLDLVNAQGAVVCFDGNCTQIGKTPQGKDLKRLLEWLENNLQEEVFYTNFLSSLYKEAEKFKDIASGLLVILISRNQKNYILWFRTEVIQTVNWAGNPNQETKSTSGGRWGLSPRKSFDLWKETVRLKSLPWKKCEIEAALQLRNAVVNIVLHQVDELAKLNAALQESEAQSRQQATHLEKTLRDLQLAQAQLIQTEKMSSLGQMVAGVAHEINNPINFIHGNLSHVTDYTTSLLNLIYLYKQYYPSPPEVIQSQAEDIDLDYLIEDLPKILSSMRVGTERIRGIVLSLRKFSRLDESDMKPVDINQGIDSTLLILQHRLQENNYPTIEIIKEYENLPLVECYAGQLNQVFLNIIVNAIDALEVGWQDQASTPKIKIRTEITQPQDIDQDDTNSSIKISIADNGPGISKEIQPHIFDPFFTTKPVGKGTGLGLAISYQIIEKHGGQLTCLSTSGQGSEFVINIPIRQKGKVYDY</sequence>
<reference evidence="17" key="1">
    <citation type="journal article" date="2021" name="Science">
        <title>Hunting the eagle killer: A cyanobacterial neurotoxin causes vacuolar myelinopathy.</title>
        <authorList>
            <person name="Breinlinger S."/>
            <person name="Phillips T.J."/>
            <person name="Haram B.N."/>
            <person name="Mares J."/>
            <person name="Martinez Yerena J.A."/>
            <person name="Hrouzek P."/>
            <person name="Sobotka R."/>
            <person name="Henderson W.M."/>
            <person name="Schmieder P."/>
            <person name="Williams S.M."/>
            <person name="Lauderdale J.D."/>
            <person name="Wilde H.D."/>
            <person name="Gerrin W."/>
            <person name="Kust A."/>
            <person name="Washington J.W."/>
            <person name="Wagner C."/>
            <person name="Geier B."/>
            <person name="Liebeke M."/>
            <person name="Enke H."/>
            <person name="Niedermeyer T.H.J."/>
            <person name="Wilde S.B."/>
        </authorList>
    </citation>
    <scope>NUCLEOTIDE SEQUENCE [LARGE SCALE GENOMIC DNA]</scope>
    <source>
        <strain evidence="17">Thurmond2011</strain>
    </source>
</reference>
<dbReference type="GO" id="GO:0005524">
    <property type="term" value="F:ATP binding"/>
    <property type="evidence" value="ECO:0007669"/>
    <property type="project" value="UniProtKB-KW"/>
</dbReference>
<evidence type="ECO:0000256" key="9">
    <source>
        <dbReference type="ARBA" id="ARBA00022777"/>
    </source>
</evidence>
<dbReference type="SUPFAM" id="SSF55781">
    <property type="entry name" value="GAF domain-like"/>
    <property type="match status" value="2"/>
</dbReference>
<dbReference type="GO" id="GO:0000155">
    <property type="term" value="F:phosphorelay sensor kinase activity"/>
    <property type="evidence" value="ECO:0007669"/>
    <property type="project" value="InterPro"/>
</dbReference>
<dbReference type="SMART" id="SM00387">
    <property type="entry name" value="HATPase_c"/>
    <property type="match status" value="1"/>
</dbReference>
<evidence type="ECO:0000256" key="2">
    <source>
        <dbReference type="ARBA" id="ARBA00006402"/>
    </source>
</evidence>
<dbReference type="Gene3D" id="3.30.565.10">
    <property type="entry name" value="Histidine kinase-like ATPase, C-terminal domain"/>
    <property type="match status" value="1"/>
</dbReference>
<dbReference type="Pfam" id="PF08446">
    <property type="entry name" value="PAS_2"/>
    <property type="match status" value="1"/>
</dbReference>
<feature type="domain" description="Phytochrome chromophore attachment site" evidence="14">
    <location>
        <begin position="151"/>
        <end position="309"/>
    </location>
</feature>
<dbReference type="CDD" id="cd00082">
    <property type="entry name" value="HisKA"/>
    <property type="match status" value="1"/>
</dbReference>
<keyword evidence="9" id="KW-0418">Kinase</keyword>
<name>A0AAP5IAN9_9CYAN</name>
<dbReference type="InterPro" id="IPR005467">
    <property type="entry name" value="His_kinase_dom"/>
</dbReference>
<evidence type="ECO:0000256" key="4">
    <source>
        <dbReference type="ARBA" id="ARBA00022543"/>
    </source>
</evidence>
<evidence type="ECO:0000256" key="5">
    <source>
        <dbReference type="ARBA" id="ARBA00022553"/>
    </source>
</evidence>
<dbReference type="Gene3D" id="3.30.450.40">
    <property type="match status" value="1"/>
</dbReference>
<dbReference type="SMART" id="SM00065">
    <property type="entry name" value="GAF"/>
    <property type="match status" value="1"/>
</dbReference>
<evidence type="ECO:0000256" key="6">
    <source>
        <dbReference type="ARBA" id="ARBA00022606"/>
    </source>
</evidence>
<dbReference type="SUPFAM" id="SSF55874">
    <property type="entry name" value="ATPase domain of HSP90 chaperone/DNA topoisomerase II/histidine kinase"/>
    <property type="match status" value="1"/>
</dbReference>
<evidence type="ECO:0000256" key="11">
    <source>
        <dbReference type="ARBA" id="ARBA00022991"/>
    </source>
</evidence>
<dbReference type="PANTHER" id="PTHR43065">
    <property type="entry name" value="SENSOR HISTIDINE KINASE"/>
    <property type="match status" value="1"/>
</dbReference>
<dbReference type="SUPFAM" id="SSF47384">
    <property type="entry name" value="Homodimeric domain of signal transducing histidine kinase"/>
    <property type="match status" value="1"/>
</dbReference>